<dbReference type="Proteomes" id="UP000009011">
    <property type="component" value="Chromosome"/>
</dbReference>
<dbReference type="Gene3D" id="2.130.10.10">
    <property type="entry name" value="YVTN repeat-like/Quinoprotein amine dehydrogenase"/>
    <property type="match status" value="1"/>
</dbReference>
<dbReference type="NCBIfam" id="TIGR04183">
    <property type="entry name" value="Por_Secre_tail"/>
    <property type="match status" value="1"/>
</dbReference>
<evidence type="ECO:0000313" key="2">
    <source>
        <dbReference type="Proteomes" id="UP000009011"/>
    </source>
</evidence>
<organism evidence="1 2">
    <name type="scientific">Melioribacter roseus (strain DSM 23840 / JCM 17771 / VKM B-2668 / P3M-2)</name>
    <dbReference type="NCBI Taxonomy" id="1191523"/>
    <lineage>
        <taxon>Bacteria</taxon>
        <taxon>Pseudomonadati</taxon>
        <taxon>Ignavibacteriota</taxon>
        <taxon>Ignavibacteria</taxon>
        <taxon>Ignavibacteriales</taxon>
        <taxon>Melioribacteraceae</taxon>
        <taxon>Melioribacter</taxon>
    </lineage>
</organism>
<dbReference type="AlphaFoldDB" id="I6ZR47"/>
<keyword evidence="2" id="KW-1185">Reference proteome</keyword>
<dbReference type="HOGENOM" id="CLU_649996_0_0_10"/>
<protein>
    <submittedName>
        <fullName evidence="1">Uncharacterized protein</fullName>
    </submittedName>
</protein>
<dbReference type="eggNOG" id="COG4447">
    <property type="taxonomic scope" value="Bacteria"/>
</dbReference>
<dbReference type="InterPro" id="IPR026444">
    <property type="entry name" value="Secre_tail"/>
</dbReference>
<dbReference type="RefSeq" id="WP_014855969.1">
    <property type="nucleotide sequence ID" value="NC_018178.1"/>
</dbReference>
<dbReference type="InterPro" id="IPR036278">
    <property type="entry name" value="Sialidase_sf"/>
</dbReference>
<sequence length="429" mass="47848">MKTTFTLIVILAFSSVYGQWIKYEIPEQKGSLAFAIDAYDQNHAAITFHKGESAVYYSEDGGDNWRAVLSVDETIIDLSFIDETTLALATDRGKLYKYDIPGGELKLCFEDSNVTEIINYVEFFNELEGVAMGDAASGNGSPVILITNDGGENWEYHAAGGIGGFSGDIWRRIDFVDKSTGFFYSSGLMPQRTYKTTDSGNSWNELPHEDPVQLLKFYDTERGITVHIMNDENVINLTGDGGASWTKINTGIEKGFPNDLEYLPENPSFIRYTNYRGLYYSDDGGITWYEEKISDTTLNARDIEFATAERGWILCDNGVVFKTRNNGNVLAGVEENPLPNESNLLGNYPNPFNPSTIIHWRLAKPSSVSVILYDALGRKVADLLKGKAYNAGEHFFKLDASSFGLTSGIYYVVLNTNERIETLKIAYVK</sequence>
<name>I6ZR47_MELRP</name>
<dbReference type="KEGG" id="mro:MROS_1297"/>
<accession>I6ZR47</accession>
<dbReference type="OrthoDB" id="9813892at2"/>
<dbReference type="InterPro" id="IPR002860">
    <property type="entry name" value="BNR_rpt"/>
</dbReference>
<dbReference type="EMBL" id="CP003557">
    <property type="protein sequence ID" value="AFN74534.1"/>
    <property type="molecule type" value="Genomic_DNA"/>
</dbReference>
<proteinExistence type="predicted"/>
<reference evidence="1 2" key="1">
    <citation type="journal article" date="2013" name="PLoS ONE">
        <title>Genomic analysis of Melioribacter roseus, facultatively anaerobic organotrophic bacterium representing a novel deep lineage within Bacteriodetes/Chlorobi group.</title>
        <authorList>
            <person name="Kadnikov V.V."/>
            <person name="Mardanov A.V."/>
            <person name="Podosokorskaya O.A."/>
            <person name="Gavrilov S.N."/>
            <person name="Kublanov I.V."/>
            <person name="Beletsky A.V."/>
            <person name="Bonch-Osmolovskaya E.A."/>
            <person name="Ravin N.V."/>
        </authorList>
    </citation>
    <scope>NUCLEOTIDE SEQUENCE [LARGE SCALE GENOMIC DNA]</scope>
    <source>
        <strain evidence="2">JCM 17771 / P3M-2</strain>
    </source>
</reference>
<dbReference type="Pfam" id="PF02012">
    <property type="entry name" value="BNR"/>
    <property type="match status" value="1"/>
</dbReference>
<gene>
    <name evidence="1" type="ordered locus">MROS_1297</name>
</gene>
<evidence type="ECO:0000313" key="1">
    <source>
        <dbReference type="EMBL" id="AFN74534.1"/>
    </source>
</evidence>
<dbReference type="SUPFAM" id="SSF50939">
    <property type="entry name" value="Sialidases"/>
    <property type="match status" value="1"/>
</dbReference>
<dbReference type="STRING" id="1191523.MROS_1297"/>
<dbReference type="InterPro" id="IPR015943">
    <property type="entry name" value="WD40/YVTN_repeat-like_dom_sf"/>
</dbReference>